<organism evidence="1 2">
    <name type="scientific">Gymnopus androsaceus JB14</name>
    <dbReference type="NCBI Taxonomy" id="1447944"/>
    <lineage>
        <taxon>Eukaryota</taxon>
        <taxon>Fungi</taxon>
        <taxon>Dikarya</taxon>
        <taxon>Basidiomycota</taxon>
        <taxon>Agaricomycotina</taxon>
        <taxon>Agaricomycetes</taxon>
        <taxon>Agaricomycetidae</taxon>
        <taxon>Agaricales</taxon>
        <taxon>Marasmiineae</taxon>
        <taxon>Omphalotaceae</taxon>
        <taxon>Gymnopus</taxon>
    </lineage>
</organism>
<reference evidence="1" key="1">
    <citation type="journal article" date="2019" name="Environ. Microbiol.">
        <title>Fungal ecological strategies reflected in gene transcription - a case study of two litter decomposers.</title>
        <authorList>
            <person name="Barbi F."/>
            <person name="Kohler A."/>
            <person name="Barry K."/>
            <person name="Baskaran P."/>
            <person name="Daum C."/>
            <person name="Fauchery L."/>
            <person name="Ihrmark K."/>
            <person name="Kuo A."/>
            <person name="LaButti K."/>
            <person name="Lipzen A."/>
            <person name="Morin E."/>
            <person name="Grigoriev I.V."/>
            <person name="Henrissat B."/>
            <person name="Lindahl B."/>
            <person name="Martin F."/>
        </authorList>
    </citation>
    <scope>NUCLEOTIDE SEQUENCE</scope>
    <source>
        <strain evidence="1">JB14</strain>
    </source>
</reference>
<protein>
    <submittedName>
        <fullName evidence="1">Uncharacterized protein</fullName>
    </submittedName>
</protein>
<dbReference type="AlphaFoldDB" id="A0A6A4HKM7"/>
<proteinExistence type="predicted"/>
<gene>
    <name evidence="1" type="ORF">BT96DRAFT_940371</name>
</gene>
<dbReference type="EMBL" id="ML769487">
    <property type="protein sequence ID" value="KAE9398101.1"/>
    <property type="molecule type" value="Genomic_DNA"/>
</dbReference>
<accession>A0A6A4HKM7</accession>
<evidence type="ECO:0000313" key="2">
    <source>
        <dbReference type="Proteomes" id="UP000799118"/>
    </source>
</evidence>
<name>A0A6A4HKM7_9AGAR</name>
<evidence type="ECO:0000313" key="1">
    <source>
        <dbReference type="EMBL" id="KAE9398101.1"/>
    </source>
</evidence>
<keyword evidence="2" id="KW-1185">Reference proteome</keyword>
<dbReference type="Proteomes" id="UP000799118">
    <property type="component" value="Unassembled WGS sequence"/>
</dbReference>
<sequence>MTLSPSPSPIVGLGTVPYTGTAVENTAVTVLNFGQYGTVSVIPVPYTVLYDRVGAKPAFGAVPDKNCGFTSGLPPDHLPSIKKHPTAQSTPGKTNLAKPEFRQQPGTLPVYFLLRGDRITAVTAVNGTVIYGHLKFQTRGTRLFLNGTAPVYLPTRFNRTGILRPSHKPALDLTTPVQFEIPANLGCTCKFEMHLQI</sequence>